<dbReference type="Gene3D" id="2.140.10.10">
    <property type="entry name" value="Quinoprotein alcohol dehydrogenase-like superfamily"/>
    <property type="match status" value="1"/>
</dbReference>
<organism evidence="6 7">
    <name type="scientific">Bombardia bombarda</name>
    <dbReference type="NCBI Taxonomy" id="252184"/>
    <lineage>
        <taxon>Eukaryota</taxon>
        <taxon>Fungi</taxon>
        <taxon>Dikarya</taxon>
        <taxon>Ascomycota</taxon>
        <taxon>Pezizomycotina</taxon>
        <taxon>Sordariomycetes</taxon>
        <taxon>Sordariomycetidae</taxon>
        <taxon>Sordariales</taxon>
        <taxon>Lasiosphaeriaceae</taxon>
        <taxon>Bombardia</taxon>
    </lineage>
</organism>
<dbReference type="InterPro" id="IPR011047">
    <property type="entry name" value="Quinoprotein_ADH-like_sf"/>
</dbReference>
<dbReference type="EMBL" id="JAULSR010000002">
    <property type="protein sequence ID" value="KAK0629604.1"/>
    <property type="molecule type" value="Genomic_DNA"/>
</dbReference>
<comment type="caution">
    <text evidence="6">The sequence shown here is derived from an EMBL/GenBank/DDBJ whole genome shotgun (WGS) entry which is preliminary data.</text>
</comment>
<dbReference type="PANTHER" id="PTHR32303">
    <property type="entry name" value="QUINOPROTEIN ALCOHOL DEHYDROGENASE (CYTOCHROME C)"/>
    <property type="match status" value="1"/>
</dbReference>
<dbReference type="InterPro" id="IPR002372">
    <property type="entry name" value="PQQ_rpt_dom"/>
</dbReference>
<dbReference type="SUPFAM" id="SSF50998">
    <property type="entry name" value="Quinoprotein alcohol dehydrogenase-like"/>
    <property type="match status" value="2"/>
</dbReference>
<accession>A0AA39X945</accession>
<evidence type="ECO:0000256" key="3">
    <source>
        <dbReference type="ARBA" id="ARBA00023002"/>
    </source>
</evidence>
<keyword evidence="3" id="KW-0560">Oxidoreductase</keyword>
<gene>
    <name evidence="6" type="ORF">B0T17DRAFT_525937</name>
</gene>
<dbReference type="InterPro" id="IPR018391">
    <property type="entry name" value="PQQ_b-propeller_rpt"/>
</dbReference>
<dbReference type="Proteomes" id="UP001174934">
    <property type="component" value="Unassembled WGS sequence"/>
</dbReference>
<feature type="chain" id="PRO_5041314407" evidence="4">
    <location>
        <begin position="21"/>
        <end position="542"/>
    </location>
</feature>
<proteinExistence type="inferred from homology"/>
<evidence type="ECO:0000313" key="6">
    <source>
        <dbReference type="EMBL" id="KAK0629604.1"/>
    </source>
</evidence>
<reference evidence="6" key="1">
    <citation type="submission" date="2023-06" db="EMBL/GenBank/DDBJ databases">
        <title>Genome-scale phylogeny and comparative genomics of the fungal order Sordariales.</title>
        <authorList>
            <consortium name="Lawrence Berkeley National Laboratory"/>
            <person name="Hensen N."/>
            <person name="Bonometti L."/>
            <person name="Westerberg I."/>
            <person name="Brannstrom I.O."/>
            <person name="Guillou S."/>
            <person name="Cros-Aarteil S."/>
            <person name="Calhoun S."/>
            <person name="Haridas S."/>
            <person name="Kuo A."/>
            <person name="Mondo S."/>
            <person name="Pangilinan J."/>
            <person name="Riley R."/>
            <person name="LaButti K."/>
            <person name="Andreopoulos B."/>
            <person name="Lipzen A."/>
            <person name="Chen C."/>
            <person name="Yanf M."/>
            <person name="Daum C."/>
            <person name="Ng V."/>
            <person name="Clum A."/>
            <person name="Steindorff A."/>
            <person name="Ohm R."/>
            <person name="Martin F."/>
            <person name="Silar P."/>
            <person name="Natvig D."/>
            <person name="Lalanne C."/>
            <person name="Gautier V."/>
            <person name="Ament-velasquez S.L."/>
            <person name="Kruys A."/>
            <person name="Hutchinson M.I."/>
            <person name="Powell A.J."/>
            <person name="Barry K."/>
            <person name="Miller A.N."/>
            <person name="Grigoriev I.V."/>
            <person name="Debuchy R."/>
            <person name="Gladieux P."/>
            <person name="Thoren M.H."/>
            <person name="Johannesson H."/>
        </authorList>
    </citation>
    <scope>NUCLEOTIDE SEQUENCE</scope>
    <source>
        <strain evidence="6">SMH3391-2</strain>
    </source>
</reference>
<sequence length="542" mass="57589">MRPLDLSTLALSSFPGLVCGAWSGWGGTLLNNHWAQTNTAISSSNIALVTQHCKIADTNGQSSPPTIWGDFAYYPTWNGSFIALNYKTCQIKWSINVSQIIANYAPLTPLQTFTTTSTSRTSPQIDPDNNVIFFATQAHALIVAVDLRNGAILAQKQVNPHPHATITASPTFYNNLLIVGVASGEENAAFFAGLIGVPYECCDFIGNAAAFRFTRAGSTGPGTFTTVWNVTTIPTNLTLDGTGRWSGAGIWGGQPTIDTGRRQVIFATGNTYSIPASYIPCSQLDTPGCLPEYIWQEAVFALDIYTGRTNWVRRLNKLDAWTLVCGSITLPRNETLCPQKPGNDSDFGMAPALTLGSKYTPRGKDILTVGQKTGVLYGLSPDNGRIQWATLTSPGDALAGLSWGVAADDKRVYFTGINNGNAPWVLQPGNTQTVTNSLFGAASLLDGSIVWETAAPNSNLSIVIPAVVGDLLLTGATGPYAFSSPGPGTLIALKKATGQIVFEQTLDGPFQGAIAVHDKYIFLGTGYKGGTGGSFYVFKLGS</sequence>
<comment type="similarity">
    <text evidence="2">Belongs to the bacterial PQQ dehydrogenase family.</text>
</comment>
<evidence type="ECO:0000256" key="1">
    <source>
        <dbReference type="ARBA" id="ARBA00001931"/>
    </source>
</evidence>
<comment type="cofactor">
    <cofactor evidence="1">
        <name>pyrroloquinoline quinone</name>
        <dbReference type="ChEBI" id="CHEBI:58442"/>
    </cofactor>
</comment>
<dbReference type="SMART" id="SM00564">
    <property type="entry name" value="PQQ"/>
    <property type="match status" value="4"/>
</dbReference>
<evidence type="ECO:0000256" key="2">
    <source>
        <dbReference type="ARBA" id="ARBA00008156"/>
    </source>
</evidence>
<feature type="domain" description="Pyrrolo-quinoline quinone repeat" evidence="5">
    <location>
        <begin position="444"/>
        <end position="525"/>
    </location>
</feature>
<keyword evidence="7" id="KW-1185">Reference proteome</keyword>
<protein>
    <submittedName>
        <fullName evidence="6">Quinon protein alcohol dehydrogenase-like superfamily</fullName>
    </submittedName>
</protein>
<name>A0AA39X945_9PEZI</name>
<dbReference type="Pfam" id="PF13360">
    <property type="entry name" value="PQQ_2"/>
    <property type="match status" value="1"/>
</dbReference>
<evidence type="ECO:0000313" key="7">
    <source>
        <dbReference type="Proteomes" id="UP001174934"/>
    </source>
</evidence>
<dbReference type="GO" id="GO:0016491">
    <property type="term" value="F:oxidoreductase activity"/>
    <property type="evidence" value="ECO:0007669"/>
    <property type="project" value="UniProtKB-KW"/>
</dbReference>
<dbReference type="AlphaFoldDB" id="A0AA39X945"/>
<dbReference type="PANTHER" id="PTHR32303:SF10">
    <property type="entry name" value="OUTER MEMBRANE PROTEIN ASSEMBLY FACTOR BAMB"/>
    <property type="match status" value="1"/>
</dbReference>
<feature type="signal peptide" evidence="4">
    <location>
        <begin position="1"/>
        <end position="20"/>
    </location>
</feature>
<evidence type="ECO:0000259" key="5">
    <source>
        <dbReference type="Pfam" id="PF13360"/>
    </source>
</evidence>
<keyword evidence="4" id="KW-0732">Signal</keyword>
<evidence type="ECO:0000256" key="4">
    <source>
        <dbReference type="SAM" id="SignalP"/>
    </source>
</evidence>